<feature type="region of interest" description="Disordered" evidence="2">
    <location>
        <begin position="331"/>
        <end position="357"/>
    </location>
</feature>
<dbReference type="EMBL" id="MWZD01000013">
    <property type="protein sequence ID" value="PRI11997.1"/>
    <property type="molecule type" value="Genomic_DNA"/>
</dbReference>
<dbReference type="GO" id="GO:0004222">
    <property type="term" value="F:metalloendopeptidase activity"/>
    <property type="evidence" value="ECO:0007669"/>
    <property type="project" value="TreeGrafter"/>
</dbReference>
<keyword evidence="5" id="KW-1185">Reference proteome</keyword>
<dbReference type="PANTHER" id="PTHR21666:SF289">
    <property type="entry name" value="L-ALA--D-GLU ENDOPEPTIDASE"/>
    <property type="match status" value="1"/>
</dbReference>
<evidence type="ECO:0000256" key="2">
    <source>
        <dbReference type="SAM" id="MobiDB-lite"/>
    </source>
</evidence>
<protein>
    <recommendedName>
        <fullName evidence="3">M23ase beta-sheet core domain-containing protein</fullName>
    </recommendedName>
</protein>
<accession>A0A2S9QQX5</accession>
<organism evidence="4 5">
    <name type="scientific">Leucobacter massiliensis</name>
    <dbReference type="NCBI Taxonomy" id="1686285"/>
    <lineage>
        <taxon>Bacteria</taxon>
        <taxon>Bacillati</taxon>
        <taxon>Actinomycetota</taxon>
        <taxon>Actinomycetes</taxon>
        <taxon>Micrococcales</taxon>
        <taxon>Microbacteriaceae</taxon>
        <taxon>Leucobacter</taxon>
    </lineage>
</organism>
<gene>
    <name evidence="4" type="ORF">B4915_02705</name>
</gene>
<feature type="region of interest" description="Disordered" evidence="2">
    <location>
        <begin position="1"/>
        <end position="93"/>
    </location>
</feature>
<evidence type="ECO:0000259" key="3">
    <source>
        <dbReference type="Pfam" id="PF01551"/>
    </source>
</evidence>
<dbReference type="Proteomes" id="UP000238650">
    <property type="component" value="Unassembled WGS sequence"/>
</dbReference>
<feature type="compositionally biased region" description="Polar residues" evidence="2">
    <location>
        <begin position="345"/>
        <end position="357"/>
    </location>
</feature>
<keyword evidence="1" id="KW-0732">Signal</keyword>
<dbReference type="SUPFAM" id="SSF51261">
    <property type="entry name" value="Duplicated hybrid motif"/>
    <property type="match status" value="1"/>
</dbReference>
<proteinExistence type="predicted"/>
<dbReference type="InterPro" id="IPR016047">
    <property type="entry name" value="M23ase_b-sheet_dom"/>
</dbReference>
<feature type="domain" description="M23ase beta-sheet core" evidence="3">
    <location>
        <begin position="222"/>
        <end position="322"/>
    </location>
</feature>
<dbReference type="AlphaFoldDB" id="A0A2S9QQX5"/>
<feature type="compositionally biased region" description="Low complexity" evidence="2">
    <location>
        <begin position="44"/>
        <end position="65"/>
    </location>
</feature>
<dbReference type="PANTHER" id="PTHR21666">
    <property type="entry name" value="PEPTIDASE-RELATED"/>
    <property type="match status" value="1"/>
</dbReference>
<dbReference type="CDD" id="cd12797">
    <property type="entry name" value="M23_peptidase"/>
    <property type="match status" value="1"/>
</dbReference>
<dbReference type="InterPro" id="IPR050570">
    <property type="entry name" value="Cell_wall_metabolism_enzyme"/>
</dbReference>
<reference evidence="4 5" key="1">
    <citation type="journal article" date="2017" name="New Microbes New Infect">
        <title>Genome sequence of 'Leucobacter massiliensis' sp. nov. isolated from human pharynx after travel to the 2014 Hajj.</title>
        <authorList>
            <person name="Leangapichart T."/>
            <person name="Gautret P."/>
            <person name="Nguyen T.T."/>
            <person name="Armstrong N."/>
            <person name="Rolain J.M."/>
        </authorList>
    </citation>
    <scope>NUCLEOTIDE SEQUENCE [LARGE SCALE GENOMIC DNA]</scope>
    <source>
        <strain evidence="4 5">122RC15</strain>
    </source>
</reference>
<dbReference type="Gene3D" id="2.70.70.10">
    <property type="entry name" value="Glucose Permease (Domain IIA)"/>
    <property type="match status" value="1"/>
</dbReference>
<dbReference type="OrthoDB" id="1099523at2"/>
<evidence type="ECO:0000313" key="5">
    <source>
        <dbReference type="Proteomes" id="UP000238650"/>
    </source>
</evidence>
<name>A0A2S9QQX5_9MICO</name>
<sequence>MTQPTPPSGTSPYPSRRSLREAHAAGAAGGTGVEPPSEDPLPRSGRTTTAPASAAASSDAPGTGPRAAADPRPAETRLGATHSGTNDSEPASVRSPIIEHTPATGIPPSAFPARRVPARRRLAAVAAAASVCGLTLTIALPLTQETSAASSNAAVHSAQQLFSEVSVDDMPSSFTEITAAVPDTSSPTAFAFNDRVLVNYPFTSPVTLTDGFGYRTAPVAQFHDAQDFAAAAGTPVHAIADGTVLEAGFASDGCGFGLKLEHELDGTEVTSRYCHMEMGSHELAEGDTVRMGEQVGRVGNTGMSFGAHLHLAIRVEDEPVDPMPFFAEYTRKPRTETATAAKPEASSSSGNVTAGGS</sequence>
<evidence type="ECO:0000313" key="4">
    <source>
        <dbReference type="EMBL" id="PRI11997.1"/>
    </source>
</evidence>
<dbReference type="RefSeq" id="WP_105804309.1">
    <property type="nucleotide sequence ID" value="NZ_MWZD01000013.1"/>
</dbReference>
<dbReference type="InterPro" id="IPR011055">
    <property type="entry name" value="Dup_hybrid_motif"/>
</dbReference>
<dbReference type="Pfam" id="PF01551">
    <property type="entry name" value="Peptidase_M23"/>
    <property type="match status" value="1"/>
</dbReference>
<comment type="caution">
    <text evidence="4">The sequence shown here is derived from an EMBL/GenBank/DDBJ whole genome shotgun (WGS) entry which is preliminary data.</text>
</comment>
<evidence type="ECO:0000256" key="1">
    <source>
        <dbReference type="ARBA" id="ARBA00022729"/>
    </source>
</evidence>